<dbReference type="GO" id="GO:0005886">
    <property type="term" value="C:plasma membrane"/>
    <property type="evidence" value="ECO:0007669"/>
    <property type="project" value="TreeGrafter"/>
</dbReference>
<dbReference type="PROSITE" id="PS00720">
    <property type="entry name" value="RASGEF"/>
    <property type="match status" value="1"/>
</dbReference>
<comment type="caution">
    <text evidence="4">The sequence shown here is derived from an EMBL/GenBank/DDBJ whole genome shotgun (WGS) entry which is preliminary data.</text>
</comment>
<dbReference type="PANTHER" id="PTHR23113:SF350">
    <property type="entry name" value="RAL GUANINE NUCLEOTIDE DISSOCIATION STIMULATOR-LIKE 2 ISOFORM X1"/>
    <property type="match status" value="1"/>
</dbReference>
<evidence type="ECO:0000256" key="2">
    <source>
        <dbReference type="PROSITE-ProRule" id="PRU00168"/>
    </source>
</evidence>
<dbReference type="Gene3D" id="1.10.840.10">
    <property type="entry name" value="Ras guanine-nucleotide exchange factors catalytic domain"/>
    <property type="match status" value="1"/>
</dbReference>
<dbReference type="EMBL" id="CAAE01008740">
    <property type="protein sequence ID" value="CAF91495.1"/>
    <property type="molecule type" value="Genomic_DNA"/>
</dbReference>
<dbReference type="InterPro" id="IPR023578">
    <property type="entry name" value="Ras_GEF_dom_sf"/>
</dbReference>
<name>Q4T6I7_TETNG</name>
<dbReference type="PANTHER" id="PTHR23113">
    <property type="entry name" value="GUANINE NUCLEOTIDE EXCHANGE FACTOR"/>
    <property type="match status" value="1"/>
</dbReference>
<evidence type="ECO:0000256" key="1">
    <source>
        <dbReference type="ARBA" id="ARBA00022658"/>
    </source>
</evidence>
<feature type="domain" description="Ras-GEF" evidence="3">
    <location>
        <begin position="1"/>
        <end position="85"/>
    </location>
</feature>
<dbReference type="GO" id="GO:0007265">
    <property type="term" value="P:Ras protein signal transduction"/>
    <property type="evidence" value="ECO:0007669"/>
    <property type="project" value="TreeGrafter"/>
</dbReference>
<dbReference type="AlphaFoldDB" id="Q4T6I7"/>
<protein>
    <submittedName>
        <fullName evidence="4">(spotted green pufferfish) hypothetical protein</fullName>
    </submittedName>
</protein>
<proteinExistence type="predicted"/>
<dbReference type="InterPro" id="IPR036964">
    <property type="entry name" value="RASGEF_cat_dom_sf"/>
</dbReference>
<dbReference type="SUPFAM" id="SSF48366">
    <property type="entry name" value="Ras GEF"/>
    <property type="match status" value="1"/>
</dbReference>
<dbReference type="KEGG" id="tng:GSTEN00006281G001"/>
<evidence type="ECO:0000313" key="4">
    <source>
        <dbReference type="EMBL" id="CAF91495.1"/>
    </source>
</evidence>
<feature type="non-terminal residue" evidence="4">
    <location>
        <position position="1"/>
    </location>
</feature>
<keyword evidence="1 2" id="KW-0344">Guanine-nucleotide releasing factor</keyword>
<organism evidence="4">
    <name type="scientific">Tetraodon nigroviridis</name>
    <name type="common">Spotted green pufferfish</name>
    <name type="synonym">Chelonodon nigroviridis</name>
    <dbReference type="NCBI Taxonomy" id="99883"/>
    <lineage>
        <taxon>Eukaryota</taxon>
        <taxon>Metazoa</taxon>
        <taxon>Chordata</taxon>
        <taxon>Craniata</taxon>
        <taxon>Vertebrata</taxon>
        <taxon>Euteleostomi</taxon>
        <taxon>Actinopterygii</taxon>
        <taxon>Neopterygii</taxon>
        <taxon>Teleostei</taxon>
        <taxon>Neoteleostei</taxon>
        <taxon>Acanthomorphata</taxon>
        <taxon>Eupercaria</taxon>
        <taxon>Tetraodontiformes</taxon>
        <taxon>Tetradontoidea</taxon>
        <taxon>Tetraodontidae</taxon>
        <taxon>Tetraodon</taxon>
    </lineage>
</organism>
<dbReference type="GO" id="GO:0005085">
    <property type="term" value="F:guanyl-nucleotide exchange factor activity"/>
    <property type="evidence" value="ECO:0007669"/>
    <property type="project" value="UniProtKB-KW"/>
</dbReference>
<dbReference type="InterPro" id="IPR008937">
    <property type="entry name" value="Ras-like_GEF"/>
</dbReference>
<gene>
    <name evidence="4" type="ORF">GSTENG00006281001</name>
</gene>
<dbReference type="OrthoDB" id="26687at2759"/>
<accession>Q4T6I7</accession>
<dbReference type="PROSITE" id="PS50009">
    <property type="entry name" value="RASGEF_CAT"/>
    <property type="match status" value="1"/>
</dbReference>
<sequence length="126" mass="14265">SSAQGTVPYLGIFLTDLTMLDTAVKDRLDNGYINFDKRRREFEVLAQIRLLQSSCKNCIFTVDKDFVRWYQSVPTLTEEESLRSSQNSLVSDSDNLFDFPSPVNHLLSKLTKSHRRSASCGNNPTG</sequence>
<reference evidence="4" key="2">
    <citation type="submission" date="2004-02" db="EMBL/GenBank/DDBJ databases">
        <authorList>
            <consortium name="Genoscope"/>
            <consortium name="Whitehead Institute Centre for Genome Research"/>
        </authorList>
    </citation>
    <scope>NUCLEOTIDE SEQUENCE</scope>
</reference>
<dbReference type="InterPro" id="IPR019804">
    <property type="entry name" value="Ras_G-nucl-exch_fac_CS"/>
</dbReference>
<evidence type="ECO:0000259" key="3">
    <source>
        <dbReference type="PROSITE" id="PS50009"/>
    </source>
</evidence>
<dbReference type="Pfam" id="PF00617">
    <property type="entry name" value="RasGEF"/>
    <property type="match status" value="1"/>
</dbReference>
<reference evidence="4" key="1">
    <citation type="journal article" date="2004" name="Nature">
        <title>Genome duplication in the teleost fish Tetraodon nigroviridis reveals the early vertebrate proto-karyotype.</title>
        <authorList>
            <person name="Jaillon O."/>
            <person name="Aury J.-M."/>
            <person name="Brunet F."/>
            <person name="Petit J.-L."/>
            <person name="Stange-Thomann N."/>
            <person name="Mauceli E."/>
            <person name="Bouneau L."/>
            <person name="Fischer C."/>
            <person name="Ozouf-Costaz C."/>
            <person name="Bernot A."/>
            <person name="Nicaud S."/>
            <person name="Jaffe D."/>
            <person name="Fisher S."/>
            <person name="Lutfalla G."/>
            <person name="Dossat C."/>
            <person name="Segurens B."/>
            <person name="Dasilva C."/>
            <person name="Salanoubat M."/>
            <person name="Levy M."/>
            <person name="Boudet N."/>
            <person name="Castellano S."/>
            <person name="Anthouard V."/>
            <person name="Jubin C."/>
            <person name="Castelli V."/>
            <person name="Katinka M."/>
            <person name="Vacherie B."/>
            <person name="Biemont C."/>
            <person name="Skalli Z."/>
            <person name="Cattolico L."/>
            <person name="Poulain J."/>
            <person name="De Berardinis V."/>
            <person name="Cruaud C."/>
            <person name="Duprat S."/>
            <person name="Brottier P."/>
            <person name="Coutanceau J.-P."/>
            <person name="Gouzy J."/>
            <person name="Parra G."/>
            <person name="Lardier G."/>
            <person name="Chapple C."/>
            <person name="McKernan K.J."/>
            <person name="McEwan P."/>
            <person name="Bosak S."/>
            <person name="Kellis M."/>
            <person name="Volff J.-N."/>
            <person name="Guigo R."/>
            <person name="Zody M.C."/>
            <person name="Mesirov J."/>
            <person name="Lindblad-Toh K."/>
            <person name="Birren B."/>
            <person name="Nusbaum C."/>
            <person name="Kahn D."/>
            <person name="Robinson-Rechavi M."/>
            <person name="Laudet V."/>
            <person name="Schachter V."/>
            <person name="Quetier F."/>
            <person name="Saurin W."/>
            <person name="Scarpelli C."/>
            <person name="Wincker P."/>
            <person name="Lander E.S."/>
            <person name="Weissenbach J."/>
            <person name="Roest Crollius H."/>
        </authorList>
    </citation>
    <scope>NUCLEOTIDE SEQUENCE [LARGE SCALE GENOMIC DNA]</scope>
</reference>
<dbReference type="InterPro" id="IPR001895">
    <property type="entry name" value="RASGEF_cat_dom"/>
</dbReference>